<accession>A0ACC0WEW4</accession>
<dbReference type="Proteomes" id="UP001163321">
    <property type="component" value="Chromosome 13"/>
</dbReference>
<organism evidence="1 2">
    <name type="scientific">Peronosclerospora sorghi</name>
    <dbReference type="NCBI Taxonomy" id="230839"/>
    <lineage>
        <taxon>Eukaryota</taxon>
        <taxon>Sar</taxon>
        <taxon>Stramenopiles</taxon>
        <taxon>Oomycota</taxon>
        <taxon>Peronosporomycetes</taxon>
        <taxon>Peronosporales</taxon>
        <taxon>Peronosporaceae</taxon>
        <taxon>Peronosclerospora</taxon>
    </lineage>
</organism>
<dbReference type="EMBL" id="CM047592">
    <property type="protein sequence ID" value="KAI9917378.1"/>
    <property type="molecule type" value="Genomic_DNA"/>
</dbReference>
<comment type="caution">
    <text evidence="1">The sequence shown here is derived from an EMBL/GenBank/DDBJ whole genome shotgun (WGS) entry which is preliminary data.</text>
</comment>
<sequence>MERFCHELSEKTVEQLVEYKCVTRKVLSVETTVAGNVAAALDVDVETIPLLGDLCGQVKYSPLACYEEMSQSYKPHFKMKQSHKVLIERFTLKESVPTALCDGRRAHY</sequence>
<reference evidence="1 2" key="1">
    <citation type="journal article" date="2022" name="bioRxiv">
        <title>The genome of the oomycete Peronosclerospora sorghi, a cosmopolitan pathogen of maize and sorghum, is inflated with dispersed pseudogenes.</title>
        <authorList>
            <person name="Fletcher K."/>
            <person name="Martin F."/>
            <person name="Isakeit T."/>
            <person name="Cavanaugh K."/>
            <person name="Magill C."/>
            <person name="Michelmore R."/>
        </authorList>
    </citation>
    <scope>NUCLEOTIDE SEQUENCE [LARGE SCALE GENOMIC DNA]</scope>
    <source>
        <strain evidence="1">P6</strain>
    </source>
</reference>
<gene>
    <name evidence="1" type="ORF">PsorP6_012574</name>
</gene>
<keyword evidence="2" id="KW-1185">Reference proteome</keyword>
<evidence type="ECO:0000313" key="2">
    <source>
        <dbReference type="Proteomes" id="UP001163321"/>
    </source>
</evidence>
<protein>
    <submittedName>
        <fullName evidence="1">Uncharacterized protein</fullName>
    </submittedName>
</protein>
<name>A0ACC0WEW4_9STRA</name>
<proteinExistence type="predicted"/>
<evidence type="ECO:0000313" key="1">
    <source>
        <dbReference type="EMBL" id="KAI9917378.1"/>
    </source>
</evidence>